<protein>
    <recommendedName>
        <fullName evidence="1">SnoaL-like domain-containing protein</fullName>
    </recommendedName>
</protein>
<dbReference type="OrthoDB" id="8722217at2"/>
<name>A0A0W7X6N0_9ACTN</name>
<dbReference type="EMBL" id="LOCL01000030">
    <property type="protein sequence ID" value="KUF18395.1"/>
    <property type="molecule type" value="Genomic_DNA"/>
</dbReference>
<dbReference type="AlphaFoldDB" id="A0A0W7X6N0"/>
<organism evidence="2 3">
    <name type="scientific">Streptomyces silvensis</name>
    <dbReference type="NCBI Taxonomy" id="1765722"/>
    <lineage>
        <taxon>Bacteria</taxon>
        <taxon>Bacillati</taxon>
        <taxon>Actinomycetota</taxon>
        <taxon>Actinomycetes</taxon>
        <taxon>Kitasatosporales</taxon>
        <taxon>Streptomycetaceae</taxon>
        <taxon>Streptomyces</taxon>
    </lineage>
</organism>
<dbReference type="SUPFAM" id="SSF54427">
    <property type="entry name" value="NTF2-like"/>
    <property type="match status" value="1"/>
</dbReference>
<dbReference type="STRING" id="1765722.AT728_18765"/>
<keyword evidence="3" id="KW-1185">Reference proteome</keyword>
<feature type="domain" description="SnoaL-like" evidence="1">
    <location>
        <begin position="18"/>
        <end position="125"/>
    </location>
</feature>
<proteinExistence type="predicted"/>
<gene>
    <name evidence="2" type="ORF">AT728_18765</name>
</gene>
<dbReference type="Proteomes" id="UP000054804">
    <property type="component" value="Unassembled WGS sequence"/>
</dbReference>
<dbReference type="RefSeq" id="WP_058847304.1">
    <property type="nucleotide sequence ID" value="NZ_LOCL01000030.1"/>
</dbReference>
<reference evidence="2 3" key="1">
    <citation type="submission" date="2015-12" db="EMBL/GenBank/DDBJ databases">
        <title>Draft genome sequence of Streptomyces silvensis ATCC 53525, a producer of novel hormone antagonists.</title>
        <authorList>
            <person name="Johnston C.W."/>
            <person name="Li Y."/>
            <person name="Magarvey N.A."/>
        </authorList>
    </citation>
    <scope>NUCLEOTIDE SEQUENCE [LARGE SCALE GENOMIC DNA]</scope>
    <source>
        <strain evidence="2 3">ATCC 53525</strain>
    </source>
</reference>
<evidence type="ECO:0000313" key="3">
    <source>
        <dbReference type="Proteomes" id="UP000054804"/>
    </source>
</evidence>
<evidence type="ECO:0000259" key="1">
    <source>
        <dbReference type="Pfam" id="PF12680"/>
    </source>
</evidence>
<evidence type="ECO:0000313" key="2">
    <source>
        <dbReference type="EMBL" id="KUF18395.1"/>
    </source>
</evidence>
<comment type="caution">
    <text evidence="2">The sequence shown here is derived from an EMBL/GenBank/DDBJ whole genome shotgun (WGS) entry which is preliminary data.</text>
</comment>
<dbReference type="InterPro" id="IPR032710">
    <property type="entry name" value="NTF2-like_dom_sf"/>
</dbReference>
<dbReference type="Gene3D" id="3.10.450.50">
    <property type="match status" value="1"/>
</dbReference>
<sequence>MSTQSPAGAAEATRQVIDAYLNRLEERDLDGAVRLFSESVEWVAPGSPDVPWSGNRSGQSGVMAFFTELHEYLQPEEFTVTHIVVDGEQGVILGHLRDTVKANGKPLTTPFAAHLTVVGGQVTRYHLFEDTYALHRAVNDA</sequence>
<dbReference type="InterPro" id="IPR037401">
    <property type="entry name" value="SnoaL-like"/>
</dbReference>
<dbReference type="Pfam" id="PF12680">
    <property type="entry name" value="SnoaL_2"/>
    <property type="match status" value="1"/>
</dbReference>
<accession>A0A0W7X6N0</accession>